<evidence type="ECO:0000313" key="1">
    <source>
        <dbReference type="EMBL" id="KAF8785580.1"/>
    </source>
</evidence>
<comment type="caution">
    <text evidence="1">The sequence shown here is derived from an EMBL/GenBank/DDBJ whole genome shotgun (WGS) entry which is preliminary data.</text>
</comment>
<dbReference type="AlphaFoldDB" id="A0A8T0F842"/>
<sequence>MCSLEASRYWPPSCLAVRYAVSLEDPAVGTEAGGSYNVQRWLCRRPGSPTDVGALSAGYEIARRNRPWRRLARCALI</sequence>
<gene>
    <name evidence="1" type="ORF">HNY73_011098</name>
</gene>
<accession>A0A8T0F842</accession>
<evidence type="ECO:0000313" key="2">
    <source>
        <dbReference type="Proteomes" id="UP000807504"/>
    </source>
</evidence>
<name>A0A8T0F842_ARGBR</name>
<proteinExistence type="predicted"/>
<reference evidence="1" key="1">
    <citation type="journal article" date="2020" name="bioRxiv">
        <title>Chromosome-level reference genome of the European wasp spider Argiope bruennichi: a resource for studies on range expansion and evolutionary adaptation.</title>
        <authorList>
            <person name="Sheffer M.M."/>
            <person name="Hoppe A."/>
            <person name="Krehenwinkel H."/>
            <person name="Uhl G."/>
            <person name="Kuss A.W."/>
            <person name="Jensen L."/>
            <person name="Jensen C."/>
            <person name="Gillespie R.G."/>
            <person name="Hoff K.J."/>
            <person name="Prost S."/>
        </authorList>
    </citation>
    <scope>NUCLEOTIDE SEQUENCE</scope>
</reference>
<dbReference type="Proteomes" id="UP000807504">
    <property type="component" value="Unassembled WGS sequence"/>
</dbReference>
<dbReference type="EMBL" id="JABXBU010000030">
    <property type="protein sequence ID" value="KAF8785580.1"/>
    <property type="molecule type" value="Genomic_DNA"/>
</dbReference>
<reference evidence="1" key="2">
    <citation type="submission" date="2020-06" db="EMBL/GenBank/DDBJ databases">
        <authorList>
            <person name="Sheffer M."/>
        </authorList>
    </citation>
    <scope>NUCLEOTIDE SEQUENCE</scope>
</reference>
<organism evidence="1 2">
    <name type="scientific">Argiope bruennichi</name>
    <name type="common">Wasp spider</name>
    <name type="synonym">Aranea bruennichi</name>
    <dbReference type="NCBI Taxonomy" id="94029"/>
    <lineage>
        <taxon>Eukaryota</taxon>
        <taxon>Metazoa</taxon>
        <taxon>Ecdysozoa</taxon>
        <taxon>Arthropoda</taxon>
        <taxon>Chelicerata</taxon>
        <taxon>Arachnida</taxon>
        <taxon>Araneae</taxon>
        <taxon>Araneomorphae</taxon>
        <taxon>Entelegynae</taxon>
        <taxon>Araneoidea</taxon>
        <taxon>Araneidae</taxon>
        <taxon>Argiope</taxon>
    </lineage>
</organism>
<protein>
    <submittedName>
        <fullName evidence="1">Uncharacterized protein</fullName>
    </submittedName>
</protein>
<keyword evidence="2" id="KW-1185">Reference proteome</keyword>